<feature type="domain" description="Iminophenyl-pyruvate dimer synthase" evidence="1">
    <location>
        <begin position="14"/>
        <end position="172"/>
    </location>
</feature>
<dbReference type="Gene3D" id="1.20.1260.10">
    <property type="match status" value="1"/>
</dbReference>
<dbReference type="InterPro" id="IPR012347">
    <property type="entry name" value="Ferritin-like"/>
</dbReference>
<name>A0A397RYP0_9GLOM</name>
<proteinExistence type="predicted"/>
<dbReference type="Proteomes" id="UP000265703">
    <property type="component" value="Unassembled WGS sequence"/>
</dbReference>
<dbReference type="EMBL" id="QKYT01001382">
    <property type="protein sequence ID" value="RIA79303.1"/>
    <property type="molecule type" value="Genomic_DNA"/>
</dbReference>
<evidence type="ECO:0000313" key="3">
    <source>
        <dbReference type="Proteomes" id="UP000265703"/>
    </source>
</evidence>
<accession>A0A397RYP0</accession>
<dbReference type="Pfam" id="PF12902">
    <property type="entry name" value="Ferritin-like"/>
    <property type="match status" value="1"/>
</dbReference>
<organism evidence="2 3">
    <name type="scientific">Glomus cerebriforme</name>
    <dbReference type="NCBI Taxonomy" id="658196"/>
    <lineage>
        <taxon>Eukaryota</taxon>
        <taxon>Fungi</taxon>
        <taxon>Fungi incertae sedis</taxon>
        <taxon>Mucoromycota</taxon>
        <taxon>Glomeromycotina</taxon>
        <taxon>Glomeromycetes</taxon>
        <taxon>Glomerales</taxon>
        <taxon>Glomeraceae</taxon>
        <taxon>Glomus</taxon>
    </lineage>
</organism>
<dbReference type="AlphaFoldDB" id="A0A397RYP0"/>
<dbReference type="STRING" id="658196.A0A397RYP0"/>
<dbReference type="InterPro" id="IPR026820">
    <property type="entry name" value="VioB/RebD_dom"/>
</dbReference>
<comment type="caution">
    <text evidence="2">The sequence shown here is derived from an EMBL/GenBank/DDBJ whole genome shotgun (WGS) entry which is preliminary data.</text>
</comment>
<evidence type="ECO:0000313" key="2">
    <source>
        <dbReference type="EMBL" id="RIA79303.1"/>
    </source>
</evidence>
<sequence>MANIFMKIRGFCKVGRQPVFYSPETMPFYPNPLLHFEQGRLLVHLSKADVKTLDNFIDIEKPETEFIPLNMVQSSMVVMSIVSSENKSNKSEPKPSVKDINLESIASLYKKIRGSFQKLDGEIEYQTNFQLEPDMGYAPSTGADNEKGLIVIKDLTSAEAAIDLIIQQFNGEPRVTITKGINLGINGKIRGTINNETKTIIGTIEKGTIKGNITLTGNVIISGTIEGIFKGNKDNKTVEQIIKGDFVCDNVFGEDKKKGLFNHNNNTNEVFVSIEIGTSLNGKINGKINNVTLEENSHYNTFRMCKMYIENASESEYQLWPVIKDPNVSSYTDPNRFYTDPNIITTATAFNAAYSYLMLLLQSAWRVDGQKKKTLVIGGMPALMHGVLKPIAMFLAETPVSTDTNAGATFGYYEFTRESNPKQQLQAAVKKASEAFPYSDKLKDAGNGNH</sequence>
<gene>
    <name evidence="2" type="ORF">C1645_841012</name>
</gene>
<keyword evidence="3" id="KW-1185">Reference proteome</keyword>
<protein>
    <submittedName>
        <fullName evidence="2">Ferritin-like-domain-containing protein</fullName>
    </submittedName>
</protein>
<evidence type="ECO:0000259" key="1">
    <source>
        <dbReference type="Pfam" id="PF12902"/>
    </source>
</evidence>
<reference evidence="2 3" key="1">
    <citation type="submission" date="2018-06" db="EMBL/GenBank/DDBJ databases">
        <title>Comparative genomics reveals the genomic features of Rhizophagus irregularis, R. cerebriforme, R. diaphanum and Gigaspora rosea, and their symbiotic lifestyle signature.</title>
        <authorList>
            <person name="Morin E."/>
            <person name="San Clemente H."/>
            <person name="Chen E.C.H."/>
            <person name="De La Providencia I."/>
            <person name="Hainaut M."/>
            <person name="Kuo A."/>
            <person name="Kohler A."/>
            <person name="Murat C."/>
            <person name="Tang N."/>
            <person name="Roy S."/>
            <person name="Loubradou J."/>
            <person name="Henrissat B."/>
            <person name="Grigoriev I.V."/>
            <person name="Corradi N."/>
            <person name="Roux C."/>
            <person name="Martin F.M."/>
        </authorList>
    </citation>
    <scope>NUCLEOTIDE SEQUENCE [LARGE SCALE GENOMIC DNA]</scope>
    <source>
        <strain evidence="2 3">DAOM 227022</strain>
    </source>
</reference>
<dbReference type="OrthoDB" id="2411172at2759"/>